<dbReference type="InterPro" id="IPR008969">
    <property type="entry name" value="CarboxyPept-like_regulatory"/>
</dbReference>
<reference evidence="9" key="1">
    <citation type="submission" date="2020-09" db="EMBL/GenBank/DDBJ databases">
        <authorList>
            <person name="Kim M.K."/>
        </authorList>
    </citation>
    <scope>NUCLEOTIDE SEQUENCE</scope>
    <source>
        <strain evidence="9">BT702</strain>
    </source>
</reference>
<feature type="chain" id="PRO_5037528030" evidence="7">
    <location>
        <begin position="29"/>
        <end position="1133"/>
    </location>
</feature>
<keyword evidence="9" id="KW-0675">Receptor</keyword>
<dbReference type="GO" id="GO:0015344">
    <property type="term" value="F:siderophore uptake transmembrane transporter activity"/>
    <property type="evidence" value="ECO:0007669"/>
    <property type="project" value="TreeGrafter"/>
</dbReference>
<evidence type="ECO:0000256" key="5">
    <source>
        <dbReference type="ARBA" id="ARBA00023136"/>
    </source>
</evidence>
<dbReference type="Pfam" id="PF25183">
    <property type="entry name" value="OMP_b-brl_4"/>
    <property type="match status" value="2"/>
</dbReference>
<dbReference type="Gene3D" id="2.60.40.1120">
    <property type="entry name" value="Carboxypeptidase-like, regulatory domain"/>
    <property type="match status" value="1"/>
</dbReference>
<dbReference type="InterPro" id="IPR057601">
    <property type="entry name" value="Oar-like_b-barrel"/>
</dbReference>
<evidence type="ECO:0000313" key="9">
    <source>
        <dbReference type="EMBL" id="MBD2699443.1"/>
    </source>
</evidence>
<keyword evidence="10" id="KW-1185">Reference proteome</keyword>
<evidence type="ECO:0000259" key="8">
    <source>
        <dbReference type="Pfam" id="PF25183"/>
    </source>
</evidence>
<keyword evidence="4" id="KW-0812">Transmembrane</keyword>
<comment type="caution">
    <text evidence="9">The sequence shown here is derived from an EMBL/GenBank/DDBJ whole genome shotgun (WGS) entry which is preliminary data.</text>
</comment>
<protein>
    <submittedName>
        <fullName evidence="9">TonB-dependent receptor</fullName>
    </submittedName>
</protein>
<evidence type="ECO:0000313" key="10">
    <source>
        <dbReference type="Proteomes" id="UP000598820"/>
    </source>
</evidence>
<accession>A0A926XSW0</accession>
<organism evidence="9 10">
    <name type="scientific">Spirosoma profusum</name>
    <dbReference type="NCBI Taxonomy" id="2771354"/>
    <lineage>
        <taxon>Bacteria</taxon>
        <taxon>Pseudomonadati</taxon>
        <taxon>Bacteroidota</taxon>
        <taxon>Cytophagia</taxon>
        <taxon>Cytophagales</taxon>
        <taxon>Cytophagaceae</taxon>
        <taxon>Spirosoma</taxon>
    </lineage>
</organism>
<evidence type="ECO:0000256" key="6">
    <source>
        <dbReference type="ARBA" id="ARBA00023237"/>
    </source>
</evidence>
<name>A0A926XSW0_9BACT</name>
<dbReference type="Gene3D" id="2.40.170.20">
    <property type="entry name" value="TonB-dependent receptor, beta-barrel domain"/>
    <property type="match status" value="1"/>
</dbReference>
<dbReference type="SUPFAM" id="SSF56935">
    <property type="entry name" value="Porins"/>
    <property type="match status" value="1"/>
</dbReference>
<dbReference type="SUPFAM" id="SSF49464">
    <property type="entry name" value="Carboxypeptidase regulatory domain-like"/>
    <property type="match status" value="1"/>
</dbReference>
<feature type="signal peptide" evidence="7">
    <location>
        <begin position="1"/>
        <end position="28"/>
    </location>
</feature>
<evidence type="ECO:0000256" key="7">
    <source>
        <dbReference type="SAM" id="SignalP"/>
    </source>
</evidence>
<sequence>MSRKLLQFRVAFLLIGSMLLTPFLGSVAVAQVTTSVIVGQVTDDKGGPLPGATVIAIHEPSGSRYGTTTNASGRYTLPGVRVGGPFKITATYVGFKDQVVDGISTNLGTSSDVNFKMVDNSTALSEVIVTSNRNGIISSNRTGAATSYGRETINTVPTLGRTISDITKYNAYGNGQSFGGQDARFNNITIDGAVFNNGFGLGSSAIAGGRTGTTAVSLDALDEIQLNVAPFDVRQTGFTGAGINAVTRSGTNDFSGSVYYLFRNNSLAGKTADGRSLPPVTIDQKTQGVRIGGPIIKNKLFFFANVEQYQSSVPALDYSADRVSGNTGNVSRVLAADLEDISSFMKTNFNRDLGAIDNYNNQIKSIKGLLRLDWNINDNHKLSLRYSHHDSQSDQSISNSNSSGTAGFGNRAGYSSAGYAGNLALSPRNTGYIIADNTRSFAAELNSTFGGKFANKLVVTYNKQIEDRTYLTDVFPTIDILKDNTTYMSVGFDPFTPNNKLNYSTLNLTNNFSVFAGNHTLTFGVSYEKYTSNNVFFPASNGVYVYNSIADFKTAALASISNPTATTSPVTVRQYNLRYSLLPGGIEPLQTLNRSTYSAYAQDEFQASPNFKLTMGLRAEIFAYDNSTAKDFNNPVVARQTYKDENNADYKLNTGAFPKARLLISPRVGFNWDVKGDKMTQVRGGSGIFVSRIPEVLVSNQLGNNGVNTALLSFQNTTAYPFVTDPSKLPAAVRPVVSNVESITGYAVNATDQELRYPMVWKTNVAIDQRLPWGLIGTVEVIYNKTLQNLRYIDANLKAPTRQLTATGDNRNLFPAAGVTGTAAINTARFINYPFNTNAFVLKNTNEGNSYTFTGKLEKPAANGFGGMLAYTYGLARDLQSVGSTVVGNAPTVNGQNYLTLSYGDNDLRHRIIGYVNYRLNYGGKFGGSTTFTLGMQSTSGYKVSYTVGGDLNADGQTTNDLLYVPANASQTTFASLTVGSGASAVVYTPEQQQAAFNAYIENNEYLKTRRGQYAERNGGFAPWLTRFDLTAIQEFYIRVGAKGTRHTLQFRADILNVGNFLNDKWGVGWASTAASPLALVSVNAAGSPTYRLGTQSVIENGASRTILLRDSFVKSVTIDNVWQAQLGVRYSF</sequence>
<dbReference type="AlphaFoldDB" id="A0A926XSW0"/>
<dbReference type="InterPro" id="IPR036942">
    <property type="entry name" value="Beta-barrel_TonB_sf"/>
</dbReference>
<keyword evidence="2" id="KW-0813">Transport</keyword>
<keyword evidence="7" id="KW-0732">Signal</keyword>
<dbReference type="RefSeq" id="WP_190885282.1">
    <property type="nucleotide sequence ID" value="NZ_JACWZY010000001.1"/>
</dbReference>
<evidence type="ECO:0000256" key="1">
    <source>
        <dbReference type="ARBA" id="ARBA00004571"/>
    </source>
</evidence>
<keyword evidence="3" id="KW-1134">Transmembrane beta strand</keyword>
<dbReference type="GO" id="GO:0044718">
    <property type="term" value="P:siderophore transmembrane transport"/>
    <property type="evidence" value="ECO:0007669"/>
    <property type="project" value="TreeGrafter"/>
</dbReference>
<keyword evidence="5" id="KW-0472">Membrane</keyword>
<dbReference type="Pfam" id="PF13620">
    <property type="entry name" value="CarboxypepD_reg"/>
    <property type="match status" value="1"/>
</dbReference>
<proteinExistence type="predicted"/>
<keyword evidence="6" id="KW-0998">Cell outer membrane</keyword>
<evidence type="ECO:0000256" key="4">
    <source>
        <dbReference type="ARBA" id="ARBA00022692"/>
    </source>
</evidence>
<evidence type="ECO:0000256" key="3">
    <source>
        <dbReference type="ARBA" id="ARBA00022452"/>
    </source>
</evidence>
<dbReference type="PANTHER" id="PTHR30069">
    <property type="entry name" value="TONB-DEPENDENT OUTER MEMBRANE RECEPTOR"/>
    <property type="match status" value="1"/>
</dbReference>
<feature type="domain" description="TonB-dependent transporter Oar-like beta-barrel" evidence="8">
    <location>
        <begin position="358"/>
        <end position="1061"/>
    </location>
</feature>
<evidence type="ECO:0000256" key="2">
    <source>
        <dbReference type="ARBA" id="ARBA00022448"/>
    </source>
</evidence>
<dbReference type="EMBL" id="JACWZY010000001">
    <property type="protein sequence ID" value="MBD2699443.1"/>
    <property type="molecule type" value="Genomic_DNA"/>
</dbReference>
<dbReference type="InterPro" id="IPR039426">
    <property type="entry name" value="TonB-dep_rcpt-like"/>
</dbReference>
<feature type="domain" description="TonB-dependent transporter Oar-like beta-barrel" evidence="8">
    <location>
        <begin position="246"/>
        <end position="312"/>
    </location>
</feature>
<gene>
    <name evidence="9" type="ORF">IC229_02255</name>
</gene>
<dbReference type="Proteomes" id="UP000598820">
    <property type="component" value="Unassembled WGS sequence"/>
</dbReference>
<comment type="subcellular location">
    <subcellularLocation>
        <location evidence="1">Cell outer membrane</location>
        <topology evidence="1">Multi-pass membrane protein</topology>
    </subcellularLocation>
</comment>
<dbReference type="PANTHER" id="PTHR30069:SF46">
    <property type="entry name" value="OAR PROTEIN"/>
    <property type="match status" value="1"/>
</dbReference>
<dbReference type="GO" id="GO:0009279">
    <property type="term" value="C:cell outer membrane"/>
    <property type="evidence" value="ECO:0007669"/>
    <property type="project" value="UniProtKB-SubCell"/>
</dbReference>